<dbReference type="GO" id="GO:0003746">
    <property type="term" value="F:translation elongation factor activity"/>
    <property type="evidence" value="ECO:0007669"/>
    <property type="project" value="InterPro"/>
</dbReference>
<dbReference type="PANTHER" id="PTHR43721">
    <property type="entry name" value="ELONGATION FACTOR TU-RELATED"/>
    <property type="match status" value="1"/>
</dbReference>
<comment type="function">
    <text evidence="7">Translation factor necessary for the incorporation of selenocysteine into proteins. It probably replaces EF-Tu for the insertion of selenocysteine directed by the UGA codon. SelB binds GTP and GDP.</text>
</comment>
<evidence type="ECO:0000256" key="5">
    <source>
        <dbReference type="ARBA" id="ARBA00022917"/>
    </source>
</evidence>
<dbReference type="SUPFAM" id="SSF52540">
    <property type="entry name" value="P-loop containing nucleoside triphosphate hydrolases"/>
    <property type="match status" value="1"/>
</dbReference>
<gene>
    <name evidence="10" type="ORF">METZ01_LOCUS306944</name>
</gene>
<dbReference type="GO" id="GO:0003723">
    <property type="term" value="F:RNA binding"/>
    <property type="evidence" value="ECO:0007669"/>
    <property type="project" value="InterPro"/>
</dbReference>
<keyword evidence="6" id="KW-0342">GTP-binding</keyword>
<dbReference type="GO" id="GO:0005525">
    <property type="term" value="F:GTP binding"/>
    <property type="evidence" value="ECO:0007669"/>
    <property type="project" value="UniProtKB-KW"/>
</dbReference>
<proteinExistence type="predicted"/>
<dbReference type="Pfam" id="PF03144">
    <property type="entry name" value="GTP_EFTU_D2"/>
    <property type="match status" value="1"/>
</dbReference>
<accession>A0A382MZZ2</accession>
<feature type="non-terminal residue" evidence="10">
    <location>
        <position position="371"/>
    </location>
</feature>
<feature type="non-terminal residue" evidence="10">
    <location>
        <position position="1"/>
    </location>
</feature>
<dbReference type="Gene3D" id="3.40.50.300">
    <property type="entry name" value="P-loop containing nucleotide triphosphate hydrolases"/>
    <property type="match status" value="1"/>
</dbReference>
<dbReference type="Pfam" id="PF00009">
    <property type="entry name" value="GTP_EFTU"/>
    <property type="match status" value="1"/>
</dbReference>
<dbReference type="GO" id="GO:0001514">
    <property type="term" value="P:selenocysteine incorporation"/>
    <property type="evidence" value="ECO:0007669"/>
    <property type="project" value="InterPro"/>
</dbReference>
<evidence type="ECO:0000256" key="6">
    <source>
        <dbReference type="ARBA" id="ARBA00023134"/>
    </source>
</evidence>
<evidence type="ECO:0000256" key="1">
    <source>
        <dbReference type="ARBA" id="ARBA00004496"/>
    </source>
</evidence>
<comment type="subcellular location">
    <subcellularLocation>
        <location evidence="1">Cytoplasm</location>
    </subcellularLocation>
</comment>
<dbReference type="InterPro" id="IPR027417">
    <property type="entry name" value="P-loop_NTPase"/>
</dbReference>
<evidence type="ECO:0000256" key="4">
    <source>
        <dbReference type="ARBA" id="ARBA00022741"/>
    </source>
</evidence>
<dbReference type="PANTHER" id="PTHR43721:SF22">
    <property type="entry name" value="ELONGATION FACTOR TU, MITOCHONDRIAL"/>
    <property type="match status" value="1"/>
</dbReference>
<evidence type="ECO:0000256" key="2">
    <source>
        <dbReference type="ARBA" id="ARBA00015953"/>
    </source>
</evidence>
<dbReference type="InterPro" id="IPR004535">
    <property type="entry name" value="Transl_elong_SelB"/>
</dbReference>
<keyword evidence="5" id="KW-0648">Protein biosynthesis</keyword>
<keyword evidence="4" id="KW-0547">Nucleotide-binding</keyword>
<sequence>LKEERTRGITIDLGFARYQDGETDLAFVDVPGHERFVRNMLAGATGIDAVLLVIAADASVMPQTREHLDICRLLGVASGVVAITKSDIVDEDIVDLVRLETEELVAGTFLEGAPIVSVSARTGDGLSRLRVELGNVAGVVVGRPTDGLPRLPIDRAFTLKGFGTVVTGTQVSGRIDHDTDLVLLPSERNVRVRGLQVHGEPTKASVAGQRVAVNLNGIEVEEIRRGDTLTTPGSMSPTTRVDCQVTLLKGARELKYGARVRFHQGTTEVMARIAIGPNCGAVDGAPDPFPSTLAPGVRTFVRLHLERPVAVTREDRFVLRTYSPPVTVAGGVVLDPHPGHGRLRTVAGWARLRGLADTQKTAVAVMVGQAV</sequence>
<dbReference type="SUPFAM" id="SSF50447">
    <property type="entry name" value="Translation proteins"/>
    <property type="match status" value="1"/>
</dbReference>
<organism evidence="10">
    <name type="scientific">marine metagenome</name>
    <dbReference type="NCBI Taxonomy" id="408172"/>
    <lineage>
        <taxon>unclassified sequences</taxon>
        <taxon>metagenomes</taxon>
        <taxon>ecological metagenomes</taxon>
    </lineage>
</organism>
<evidence type="ECO:0000256" key="8">
    <source>
        <dbReference type="ARBA" id="ARBA00031615"/>
    </source>
</evidence>
<dbReference type="PRINTS" id="PR00315">
    <property type="entry name" value="ELONGATNFCT"/>
</dbReference>
<reference evidence="10" key="1">
    <citation type="submission" date="2018-05" db="EMBL/GenBank/DDBJ databases">
        <authorList>
            <person name="Lanie J.A."/>
            <person name="Ng W.-L."/>
            <person name="Kazmierczak K.M."/>
            <person name="Andrzejewski T.M."/>
            <person name="Davidsen T.M."/>
            <person name="Wayne K.J."/>
            <person name="Tettelin H."/>
            <person name="Glass J.I."/>
            <person name="Rusch D."/>
            <person name="Podicherti R."/>
            <person name="Tsui H.-C.T."/>
            <person name="Winkler M.E."/>
        </authorList>
    </citation>
    <scope>NUCLEOTIDE SEQUENCE</scope>
</reference>
<dbReference type="InterPro" id="IPR009001">
    <property type="entry name" value="Transl_elong_EF1A/Init_IF2_C"/>
</dbReference>
<dbReference type="CDD" id="cd03696">
    <property type="entry name" value="SelB_II"/>
    <property type="match status" value="1"/>
</dbReference>
<protein>
    <recommendedName>
        <fullName evidence="2">Selenocysteine-specific elongation factor</fullName>
    </recommendedName>
    <alternativeName>
        <fullName evidence="8">SelB translation factor</fullName>
    </alternativeName>
</protein>
<feature type="domain" description="Tr-type G" evidence="9">
    <location>
        <begin position="1"/>
        <end position="145"/>
    </location>
</feature>
<dbReference type="InterPro" id="IPR009000">
    <property type="entry name" value="Transl_B-barrel_sf"/>
</dbReference>
<dbReference type="CDD" id="cd15491">
    <property type="entry name" value="selB_III"/>
    <property type="match status" value="1"/>
</dbReference>
<dbReference type="EMBL" id="UINC01096858">
    <property type="protein sequence ID" value="SVC54090.1"/>
    <property type="molecule type" value="Genomic_DNA"/>
</dbReference>
<evidence type="ECO:0000256" key="3">
    <source>
        <dbReference type="ARBA" id="ARBA00022490"/>
    </source>
</evidence>
<name>A0A382MZZ2_9ZZZZ</name>
<dbReference type="PROSITE" id="PS51722">
    <property type="entry name" value="G_TR_2"/>
    <property type="match status" value="1"/>
</dbReference>
<evidence type="ECO:0000313" key="10">
    <source>
        <dbReference type="EMBL" id="SVC54090.1"/>
    </source>
</evidence>
<evidence type="ECO:0000256" key="7">
    <source>
        <dbReference type="ARBA" id="ARBA00025526"/>
    </source>
</evidence>
<dbReference type="Pfam" id="PF25461">
    <property type="entry name" value="Beta-barrel_SelB"/>
    <property type="match status" value="1"/>
</dbReference>
<dbReference type="InterPro" id="IPR000795">
    <property type="entry name" value="T_Tr_GTP-bd_dom"/>
</dbReference>
<dbReference type="NCBIfam" id="TIGR00475">
    <property type="entry name" value="selB"/>
    <property type="match status" value="1"/>
</dbReference>
<dbReference type="InterPro" id="IPR050055">
    <property type="entry name" value="EF-Tu_GTPase"/>
</dbReference>
<dbReference type="GO" id="GO:0005737">
    <property type="term" value="C:cytoplasm"/>
    <property type="evidence" value="ECO:0007669"/>
    <property type="project" value="UniProtKB-SubCell"/>
</dbReference>
<dbReference type="AlphaFoldDB" id="A0A382MZZ2"/>
<keyword evidence="3" id="KW-0963">Cytoplasm</keyword>
<dbReference type="SUPFAM" id="SSF50465">
    <property type="entry name" value="EF-Tu/eEF-1alpha/eIF2-gamma C-terminal domain"/>
    <property type="match status" value="1"/>
</dbReference>
<dbReference type="Gene3D" id="2.40.30.10">
    <property type="entry name" value="Translation factors"/>
    <property type="match status" value="1"/>
</dbReference>
<evidence type="ECO:0000259" key="9">
    <source>
        <dbReference type="PROSITE" id="PS51722"/>
    </source>
</evidence>
<dbReference type="InterPro" id="IPR057335">
    <property type="entry name" value="Beta-barrel_SelB"/>
</dbReference>
<dbReference type="InterPro" id="IPR004161">
    <property type="entry name" value="EFTu-like_2"/>
</dbReference>
<dbReference type="GO" id="GO:0003924">
    <property type="term" value="F:GTPase activity"/>
    <property type="evidence" value="ECO:0007669"/>
    <property type="project" value="InterPro"/>
</dbReference>